<dbReference type="Proteomes" id="UP000297149">
    <property type="component" value="Chromosome"/>
</dbReference>
<dbReference type="RefSeq" id="WP_136415141.1">
    <property type="nucleotide sequence ID" value="NZ_CAXHQF010000003.1"/>
</dbReference>
<gene>
    <name evidence="1" type="ORF">E7747_07615</name>
</gene>
<keyword evidence="2" id="KW-1185">Reference proteome</keyword>
<reference evidence="2" key="1">
    <citation type="submission" date="2019-02" db="EMBL/GenBank/DDBJ databases">
        <title>Isolation and identification of novel species under the genus Muribaculum.</title>
        <authorList>
            <person name="Miyake S."/>
            <person name="Ding Y."/>
            <person name="Low A."/>
            <person name="Soh M."/>
            <person name="Seedorf H."/>
        </authorList>
    </citation>
    <scope>NUCLEOTIDE SEQUENCE [LARGE SCALE GENOMIC DNA]</scope>
    <source>
        <strain evidence="2">H5</strain>
    </source>
</reference>
<accession>A0A4P7W3Y9</accession>
<dbReference type="EMBL" id="CP039396">
    <property type="protein sequence ID" value="QCD42150.1"/>
    <property type="molecule type" value="Genomic_DNA"/>
</dbReference>
<organism evidence="1 2">
    <name type="scientific">Duncaniella dubosii</name>
    <dbReference type="NCBI Taxonomy" id="2518971"/>
    <lineage>
        <taxon>Bacteria</taxon>
        <taxon>Pseudomonadati</taxon>
        <taxon>Bacteroidota</taxon>
        <taxon>Bacteroidia</taxon>
        <taxon>Bacteroidales</taxon>
        <taxon>Muribaculaceae</taxon>
        <taxon>Duncaniella</taxon>
    </lineage>
</organism>
<evidence type="ECO:0000313" key="2">
    <source>
        <dbReference type="Proteomes" id="UP000297149"/>
    </source>
</evidence>
<dbReference type="KEGG" id="ddb:E7747_07615"/>
<sequence>MQLIIDGKNAVLKKGSSFDYISENRSFSDADDYTLSITLPLADCPENLDIFGHIDRMDIDSRNIVFEASVIDRGFSKNGVVTVVGATDIEVKCQFLEGRSVQNFNTTFDEIYINDLDLGGYPASSLPRLPSEYLNDIGHGAAQVALPWVYDESGSIQNEMIYDSGGALVWAQSAKDTGKLSFQPYLIVIATRICQAVGYTYDFSGWEASPELYLLICNTLPAAWDIPQYGRILPHWSVSEFFEELEKILVCEIDIDHKAKHIGLTFCNVITESLPVFKIDQVVDSFDSEISYNDGLCTFKGLANLSYADRGDEKWKFEQCQWFIDLIRSENKYYKEFQTEREFLDWSTASFGILGPSPTGKDTERGKNIGMLIHIVESHRYGIWRVVYANLKEFPNMYFYRWLDLNRFGNVIQDPDSDNDIELQCVPACIDYTDSEHGDCPFLAPADFNENEELDADGIRQPVAYSNLLKGEQDSSPVYYDKIYLAYWNGNTSDQEAGLTPSDLCPAVDKRFSLDNRYAPYLSGIKINPREKLKISFISSSMPSVRSVFHIKGRRYLCEKITATFTENGMSQLLKGEFYPIIDD</sequence>
<name>A0A4P7W3Y9_9BACT</name>
<dbReference type="AlphaFoldDB" id="A0A4P7W3Y9"/>
<protein>
    <submittedName>
        <fullName evidence="1">Uncharacterized protein</fullName>
    </submittedName>
</protein>
<proteinExistence type="predicted"/>
<evidence type="ECO:0000313" key="1">
    <source>
        <dbReference type="EMBL" id="QCD42150.1"/>
    </source>
</evidence>